<dbReference type="Proteomes" id="UP000887116">
    <property type="component" value="Unassembled WGS sequence"/>
</dbReference>
<accession>A0A8X6L8S0</accession>
<organism evidence="2 3">
    <name type="scientific">Trichonephila clavata</name>
    <name type="common">Joro spider</name>
    <name type="synonym">Nephila clavata</name>
    <dbReference type="NCBI Taxonomy" id="2740835"/>
    <lineage>
        <taxon>Eukaryota</taxon>
        <taxon>Metazoa</taxon>
        <taxon>Ecdysozoa</taxon>
        <taxon>Arthropoda</taxon>
        <taxon>Chelicerata</taxon>
        <taxon>Arachnida</taxon>
        <taxon>Araneae</taxon>
        <taxon>Araneomorphae</taxon>
        <taxon>Entelegynae</taxon>
        <taxon>Araneoidea</taxon>
        <taxon>Nephilidae</taxon>
        <taxon>Trichonephila</taxon>
    </lineage>
</organism>
<comment type="caution">
    <text evidence="2">The sequence shown here is derived from an EMBL/GenBank/DDBJ whole genome shotgun (WGS) entry which is preliminary data.</text>
</comment>
<keyword evidence="3" id="KW-1185">Reference proteome</keyword>
<evidence type="ECO:0000256" key="1">
    <source>
        <dbReference type="SAM" id="MobiDB-lite"/>
    </source>
</evidence>
<feature type="region of interest" description="Disordered" evidence="1">
    <location>
        <begin position="1"/>
        <end position="44"/>
    </location>
</feature>
<evidence type="ECO:0000313" key="3">
    <source>
        <dbReference type="Proteomes" id="UP000887116"/>
    </source>
</evidence>
<reference evidence="2" key="1">
    <citation type="submission" date="2020-07" db="EMBL/GenBank/DDBJ databases">
        <title>Multicomponent nature underlies the extraordinary mechanical properties of spider dragline silk.</title>
        <authorList>
            <person name="Kono N."/>
            <person name="Nakamura H."/>
            <person name="Mori M."/>
            <person name="Yoshida Y."/>
            <person name="Ohtoshi R."/>
            <person name="Malay A.D."/>
            <person name="Moran D.A.P."/>
            <person name="Tomita M."/>
            <person name="Numata K."/>
            <person name="Arakawa K."/>
        </authorList>
    </citation>
    <scope>NUCLEOTIDE SEQUENCE</scope>
</reference>
<proteinExistence type="predicted"/>
<evidence type="ECO:0000313" key="2">
    <source>
        <dbReference type="EMBL" id="GFQ99496.1"/>
    </source>
</evidence>
<dbReference type="EMBL" id="BMAO01005156">
    <property type="protein sequence ID" value="GFQ99496.1"/>
    <property type="molecule type" value="Genomic_DNA"/>
</dbReference>
<gene>
    <name evidence="2" type="ORF">TNCT_92971</name>
</gene>
<protein>
    <submittedName>
        <fullName evidence="2">Uncharacterized protein</fullName>
    </submittedName>
</protein>
<feature type="compositionally biased region" description="Polar residues" evidence="1">
    <location>
        <begin position="11"/>
        <end position="39"/>
    </location>
</feature>
<sequence>MTTFPFVKMNIPSQPSDLDSNGSSRINGSSTFDNQQSATPHGMRARRVYGRCQEEGDERTVGGEASRREALHFRYPEMRDLCRWTLKSAWVKRPASGTLRSRGIIEGR</sequence>
<name>A0A8X6L8S0_TRICU</name>
<dbReference type="AlphaFoldDB" id="A0A8X6L8S0"/>